<dbReference type="OrthoDB" id="57231at2759"/>
<keyword evidence="2" id="KW-1133">Transmembrane helix</keyword>
<keyword evidence="2" id="KW-0812">Transmembrane</keyword>
<dbReference type="Proteomes" id="UP000693970">
    <property type="component" value="Unassembled WGS sequence"/>
</dbReference>
<feature type="region of interest" description="Disordered" evidence="1">
    <location>
        <begin position="205"/>
        <end position="301"/>
    </location>
</feature>
<protein>
    <submittedName>
        <fullName evidence="3">Uncharacterized protein</fullName>
    </submittedName>
</protein>
<accession>A0A9K3M5T9</accession>
<sequence length="1435" mass="162674">MKFDATPSCWSTCFLTPIEKAAWFLILSFGLPKLLVFIFLWPTTNNLIIAPDHTSFYPTHHTVKKTNQRTNTISRYAMDVDDSASTEEFVVGSTVTISGLTSDRGKRLNGGHAMVAQNPVTANGTTRYPVWVYALASNNCDGYTILSTPETVSVKGSNLQLDIGYNDSPQRLQWTEKVRKHNQTPLRMARDLAASMIQNVRSEDLLDPNTSIKDVPQSITNQHTDNFGTPEQQGTSPVQEDFWTPRQIEIHVVSSSESESRDRSSPSADGSTRTASHNFLVPSNSVGAVQESNDPEQSIYQPNNHEVISSSMDYGLEIKEGNTPSAADLFDDPVPKHHDLAMKRVSTYDATPIQEISRKRPRVLDGSVESTELEYQGKYRDNFPSTQSPDQSLEEDETKRYIPGANSVEESNDKQESYKEPPLLSNRLFWKDRFSQKKLRSADMDFFETVDNSNTEGWIQTNSKDEKVDSILLDMEPSAAFTLRLNRERHDLTSKAVQDTAFGSALKYCTQSAGSSMPVEVPTPTSLFKEPAIVSPSAMELVVEVKDEAYKEAEVPDDIVVTAQQCLPVIPALSKRYMFQGRPAYRLAVRSVDSDEIIYKFQVDTGPSWIENAGNGAFLTYLGARKRKETREDCQDRPEPIKYLQGIIHDRPISLELKGDGLDACRQNAWNGSEIKNRRVQDDKRMSSGDRASERWDEESHKETDDSDEEEEQQSDPSSKQQQWLTTLPPLFPDQSIAVEYSPDQLGLGHGSSLDDYITSDHISFSSEEMGCIDLGLYAPFMRSDKKNQSLSDIKNFIWSGLPSSYQFEFDGTQDVIRNRKKVADITEDITGSPHGIARSNVAMYINETGGDRNLKQSVWANDFGVDGIHYLFHTKNIGEMKKGDTIELLISYSESYDDVRSRQGYGQNDSIKSDAHLPTYLERQFVERFNMTEEIMNEMADVDIHALCELLMKVEEQVSEVVDAFFQDMKERGSSEKIPSSHLLIALRRIHWLKPILEHKASNMVGKWGNDASWQHVLNHSMGSVKLLGRKDWPEILNLLEDFSNQGEALKLLWDSVRREVIDEMCYKIHPHLKLPCSEDVFCSLAINLIYDLSLSVAKHEWRWGRAQRLDFLFEAFMQLATRATADIRHPVDVSKLTLAHNCWKRYSLENRSMLKDQPEGTRCILTRRVGEEGDLGNDDPEPLVVLDEMIGDPKLLSVVHLDFYLCRQVIFVVDAFAKRYLADMPSYSLEVLCKQCGICVHKASSYTNRRLHIDSNDVHPFFGSVEYLQYLRGHHLRNPAESTAAPSIPYTHTAFPSQLKKPKKQTVNKLIFWRIVWVGLQELGWTMDRGNRPGDWYICPPGVVRGQGASPRKDFFDSIPLVRNCLVSDERYCFQPEIKKIVRLFQECEKELQALKSGEKQGFVVKFAQIDDLISYVKNRAGEKIDGASLISC</sequence>
<gene>
    <name evidence="3" type="ORF">IV203_013773</name>
</gene>
<feature type="region of interest" description="Disordered" evidence="1">
    <location>
        <begin position="373"/>
        <end position="420"/>
    </location>
</feature>
<feature type="compositionally biased region" description="Basic and acidic residues" evidence="1">
    <location>
        <begin position="676"/>
        <end position="704"/>
    </location>
</feature>
<keyword evidence="2" id="KW-0472">Membrane</keyword>
<reference evidence="3" key="1">
    <citation type="journal article" date="2021" name="Sci. Rep.">
        <title>Diploid genomic architecture of Nitzschia inconspicua, an elite biomass production diatom.</title>
        <authorList>
            <person name="Oliver A."/>
            <person name="Podell S."/>
            <person name="Pinowska A."/>
            <person name="Traller J.C."/>
            <person name="Smith S.R."/>
            <person name="McClure R."/>
            <person name="Beliaev A."/>
            <person name="Bohutskyi P."/>
            <person name="Hill E.A."/>
            <person name="Rabines A."/>
            <person name="Zheng H."/>
            <person name="Allen L.Z."/>
            <person name="Kuo A."/>
            <person name="Grigoriev I.V."/>
            <person name="Allen A.E."/>
            <person name="Hazlebeck D."/>
            <person name="Allen E.E."/>
        </authorList>
    </citation>
    <scope>NUCLEOTIDE SEQUENCE</scope>
    <source>
        <strain evidence="3">Hildebrandi</strain>
    </source>
</reference>
<evidence type="ECO:0000256" key="1">
    <source>
        <dbReference type="SAM" id="MobiDB-lite"/>
    </source>
</evidence>
<comment type="caution">
    <text evidence="3">The sequence shown here is derived from an EMBL/GenBank/DDBJ whole genome shotgun (WGS) entry which is preliminary data.</text>
</comment>
<evidence type="ECO:0000256" key="2">
    <source>
        <dbReference type="SAM" id="Phobius"/>
    </source>
</evidence>
<organism evidence="3 4">
    <name type="scientific">Nitzschia inconspicua</name>
    <dbReference type="NCBI Taxonomy" id="303405"/>
    <lineage>
        <taxon>Eukaryota</taxon>
        <taxon>Sar</taxon>
        <taxon>Stramenopiles</taxon>
        <taxon>Ochrophyta</taxon>
        <taxon>Bacillariophyta</taxon>
        <taxon>Bacillariophyceae</taxon>
        <taxon>Bacillariophycidae</taxon>
        <taxon>Bacillariales</taxon>
        <taxon>Bacillariaceae</taxon>
        <taxon>Nitzschia</taxon>
    </lineage>
</organism>
<reference evidence="3" key="2">
    <citation type="submission" date="2021-04" db="EMBL/GenBank/DDBJ databases">
        <authorList>
            <person name="Podell S."/>
        </authorList>
    </citation>
    <scope>NUCLEOTIDE SEQUENCE</scope>
    <source>
        <strain evidence="3">Hildebrandi</strain>
    </source>
</reference>
<evidence type="ECO:0000313" key="3">
    <source>
        <dbReference type="EMBL" id="KAG7374678.1"/>
    </source>
</evidence>
<proteinExistence type="predicted"/>
<feature type="compositionally biased region" description="Polar residues" evidence="1">
    <location>
        <begin position="208"/>
        <end position="238"/>
    </location>
</feature>
<dbReference type="EMBL" id="JAGRRH010000001">
    <property type="protein sequence ID" value="KAG7374678.1"/>
    <property type="molecule type" value="Genomic_DNA"/>
</dbReference>
<feature type="region of interest" description="Disordered" evidence="1">
    <location>
        <begin position="676"/>
        <end position="724"/>
    </location>
</feature>
<evidence type="ECO:0000313" key="4">
    <source>
        <dbReference type="Proteomes" id="UP000693970"/>
    </source>
</evidence>
<feature type="compositionally biased region" description="Polar residues" evidence="1">
    <location>
        <begin position="268"/>
        <end position="301"/>
    </location>
</feature>
<feature type="compositionally biased region" description="Acidic residues" evidence="1">
    <location>
        <begin position="705"/>
        <end position="714"/>
    </location>
</feature>
<name>A0A9K3M5T9_9STRA</name>
<keyword evidence="4" id="KW-1185">Reference proteome</keyword>
<feature type="transmembrane region" description="Helical" evidence="2">
    <location>
        <begin position="21"/>
        <end position="41"/>
    </location>
</feature>